<proteinExistence type="inferred from homology"/>
<organism evidence="6 7">
    <name type="scientific">Pleodorina starrii</name>
    <dbReference type="NCBI Taxonomy" id="330485"/>
    <lineage>
        <taxon>Eukaryota</taxon>
        <taxon>Viridiplantae</taxon>
        <taxon>Chlorophyta</taxon>
        <taxon>core chlorophytes</taxon>
        <taxon>Chlorophyceae</taxon>
        <taxon>CS clade</taxon>
        <taxon>Chlamydomonadales</taxon>
        <taxon>Volvocaceae</taxon>
        <taxon>Pleodorina</taxon>
    </lineage>
</organism>
<evidence type="ECO:0000313" key="6">
    <source>
        <dbReference type="EMBL" id="GLC49999.1"/>
    </source>
</evidence>
<dbReference type="PANTHER" id="PTHR10543">
    <property type="entry name" value="BETA-CAROTENE DIOXYGENASE"/>
    <property type="match status" value="1"/>
</dbReference>
<comment type="caution">
    <text evidence="6">The sequence shown here is derived from an EMBL/GenBank/DDBJ whole genome shotgun (WGS) entry which is preliminary data.</text>
</comment>
<feature type="compositionally biased region" description="Basic and acidic residues" evidence="5">
    <location>
        <begin position="46"/>
        <end position="56"/>
    </location>
</feature>
<dbReference type="AlphaFoldDB" id="A0A9W6BDB9"/>
<evidence type="ECO:0000256" key="3">
    <source>
        <dbReference type="ARBA" id="ARBA00023004"/>
    </source>
</evidence>
<accession>A0A9W6BDB9</accession>
<keyword evidence="7" id="KW-1185">Reference proteome</keyword>
<evidence type="ECO:0000256" key="4">
    <source>
        <dbReference type="PIRSR" id="PIRSR604294-1"/>
    </source>
</evidence>
<feature type="binding site" evidence="4">
    <location>
        <position position="384"/>
    </location>
    <ligand>
        <name>Fe cation</name>
        <dbReference type="ChEBI" id="CHEBI:24875"/>
        <note>catalytic</note>
    </ligand>
</feature>
<dbReference type="GO" id="GO:0016121">
    <property type="term" value="P:carotene catabolic process"/>
    <property type="evidence" value="ECO:0007669"/>
    <property type="project" value="TreeGrafter"/>
</dbReference>
<evidence type="ECO:0008006" key="8">
    <source>
        <dbReference type="Google" id="ProtNLM"/>
    </source>
</evidence>
<keyword evidence="2 4" id="KW-0479">Metal-binding</keyword>
<evidence type="ECO:0000256" key="1">
    <source>
        <dbReference type="ARBA" id="ARBA00006787"/>
    </source>
</evidence>
<dbReference type="PANTHER" id="PTHR10543:SF138">
    <property type="entry name" value="CAROTENOID OXYGENASE"/>
    <property type="match status" value="1"/>
</dbReference>
<dbReference type="GO" id="GO:0010436">
    <property type="term" value="F:carotenoid dioxygenase activity"/>
    <property type="evidence" value="ECO:0007669"/>
    <property type="project" value="TreeGrafter"/>
</dbReference>
<name>A0A9W6BDB9_9CHLO</name>
<feature type="region of interest" description="Disordered" evidence="5">
    <location>
        <begin position="392"/>
        <end position="412"/>
    </location>
</feature>
<evidence type="ECO:0000256" key="2">
    <source>
        <dbReference type="ARBA" id="ARBA00022723"/>
    </source>
</evidence>
<dbReference type="Proteomes" id="UP001165080">
    <property type="component" value="Unassembled WGS sequence"/>
</dbReference>
<feature type="binding site" evidence="4">
    <location>
        <position position="238"/>
    </location>
    <ligand>
        <name>Fe cation</name>
        <dbReference type="ChEBI" id="CHEBI:24875"/>
        <note>catalytic</note>
    </ligand>
</feature>
<gene>
    <name evidence="6" type="primary">PLEST010676</name>
    <name evidence="6" type="ORF">PLESTB_000331500</name>
</gene>
<protein>
    <recommendedName>
        <fullName evidence="8">Carotenoid oxygenase</fullName>
    </recommendedName>
</protein>
<feature type="compositionally biased region" description="Polar residues" evidence="5">
    <location>
        <begin position="1"/>
        <end position="14"/>
    </location>
</feature>
<feature type="binding site" evidence="4">
    <location>
        <position position="617"/>
    </location>
    <ligand>
        <name>Fe cation</name>
        <dbReference type="ChEBI" id="CHEBI:24875"/>
        <note>catalytic</note>
    </ligand>
</feature>
<dbReference type="OrthoDB" id="1069523at2759"/>
<feature type="region of interest" description="Disordered" evidence="5">
    <location>
        <begin position="1"/>
        <end position="56"/>
    </location>
</feature>
<reference evidence="6 7" key="1">
    <citation type="journal article" date="2023" name="Commun. Biol.">
        <title>Reorganization of the ancestral sex-determining regions during the evolution of trioecy in Pleodorina starrii.</title>
        <authorList>
            <person name="Takahashi K."/>
            <person name="Suzuki S."/>
            <person name="Kawai-Toyooka H."/>
            <person name="Yamamoto K."/>
            <person name="Hamaji T."/>
            <person name="Ootsuki R."/>
            <person name="Yamaguchi H."/>
            <person name="Kawachi M."/>
            <person name="Higashiyama T."/>
            <person name="Nozaki H."/>
        </authorList>
    </citation>
    <scope>NUCLEOTIDE SEQUENCE [LARGE SCALE GENOMIC DNA]</scope>
    <source>
        <strain evidence="6 7">NIES-4479</strain>
    </source>
</reference>
<dbReference type="EMBL" id="BRXU01000003">
    <property type="protein sequence ID" value="GLC49999.1"/>
    <property type="molecule type" value="Genomic_DNA"/>
</dbReference>
<feature type="binding site" evidence="4">
    <location>
        <position position="308"/>
    </location>
    <ligand>
        <name>Fe cation</name>
        <dbReference type="ChEBI" id="CHEBI:24875"/>
        <note>catalytic</note>
    </ligand>
</feature>
<keyword evidence="3 4" id="KW-0408">Iron</keyword>
<comment type="cofactor">
    <cofactor evidence="4">
        <name>Fe(2+)</name>
        <dbReference type="ChEBI" id="CHEBI:29033"/>
    </cofactor>
    <text evidence="4">Binds 1 Fe(2+) ion per subunit.</text>
</comment>
<evidence type="ECO:0000256" key="5">
    <source>
        <dbReference type="SAM" id="MobiDB-lite"/>
    </source>
</evidence>
<evidence type="ECO:0000313" key="7">
    <source>
        <dbReference type="Proteomes" id="UP001165080"/>
    </source>
</evidence>
<dbReference type="Pfam" id="PF03055">
    <property type="entry name" value="RPE65"/>
    <property type="match status" value="1"/>
</dbReference>
<dbReference type="InterPro" id="IPR004294">
    <property type="entry name" value="Carotenoid_Oase"/>
</dbReference>
<sequence length="653" mass="71404">MLTGNTSLRSSTWSRRGRQAGAAQKPRPRTVAPRVASPTTRQSTSIKEDDGAVRDSSGRLLRRGAVTEQDVRDYKTLFSSLLKEYAYSVEDAWVTGTIPQELYGTYYRNGPGLQVDNPRYQRHTFDGDGMVLSLAFREGRAYFRNRYVRTEGFVQEQAAGRPLYRNSFTRGSADGSPWFNPFDLNFKNVANTGVLAWAGQLYALWEGGLPYRMDPRSLDTLGESRLGGALRGSTFGAHYRVTTPTGVSEPGAAEGAGERSGAGRRWVAFSTETGWGGAAITFYEFAEDGSLLHETRHPLEDVSLPFIHDMLVSEHYYIIVLGPVEFDPVKFATSYVLSRCSIAECLVYNPAKPARVVLVPRPGRPSGRVLSPRVLETQPCFTFHHVNAFEVEPPSQQQHQQQQGQAGGQGQQQPPLVVIDTVAWDEITFSLNQYTYGPSYYNGGCRSHVVRLVCDPASASGSVSSHRLMRRTAEFPVTDPRVTGRPHRLIWTGCDMLDHPQLWGPNQAIARLEVDPRVGLPGGPAAASGSDDALHSPQGVAAGVALDVWYAGDRCFPGEPMFVPRPGSSREGDGWILAAVHNAATQKGEIVILDAQNLSAGPLATIHLPHRLPAGLHGSWDAAFAGPEEAEQQQEGRPGAAPRWQELGTIRAL</sequence>
<comment type="similarity">
    <text evidence="1">Belongs to the carotenoid oxygenase family.</text>
</comment>
<dbReference type="GO" id="GO:0046872">
    <property type="term" value="F:metal ion binding"/>
    <property type="evidence" value="ECO:0007669"/>
    <property type="project" value="UniProtKB-KW"/>
</dbReference>